<gene>
    <name evidence="1" type="ORF">METZ01_LOCUS133531</name>
</gene>
<accession>A0A381YW20</accession>
<sequence length="26" mass="3015">MKTDSLLELAENTNPKLIIMSNIFFM</sequence>
<organism evidence="1">
    <name type="scientific">marine metagenome</name>
    <dbReference type="NCBI Taxonomy" id="408172"/>
    <lineage>
        <taxon>unclassified sequences</taxon>
        <taxon>metagenomes</taxon>
        <taxon>ecological metagenomes</taxon>
    </lineage>
</organism>
<proteinExistence type="predicted"/>
<dbReference type="EMBL" id="UINC01019094">
    <property type="protein sequence ID" value="SVA80677.1"/>
    <property type="molecule type" value="Genomic_DNA"/>
</dbReference>
<dbReference type="AlphaFoldDB" id="A0A381YW20"/>
<protein>
    <submittedName>
        <fullName evidence="1">Uncharacterized protein</fullName>
    </submittedName>
</protein>
<name>A0A381YW20_9ZZZZ</name>
<reference evidence="1" key="1">
    <citation type="submission" date="2018-05" db="EMBL/GenBank/DDBJ databases">
        <authorList>
            <person name="Lanie J.A."/>
            <person name="Ng W.-L."/>
            <person name="Kazmierczak K.M."/>
            <person name="Andrzejewski T.M."/>
            <person name="Davidsen T.M."/>
            <person name="Wayne K.J."/>
            <person name="Tettelin H."/>
            <person name="Glass J.I."/>
            <person name="Rusch D."/>
            <person name="Podicherti R."/>
            <person name="Tsui H.-C.T."/>
            <person name="Winkler M.E."/>
        </authorList>
    </citation>
    <scope>NUCLEOTIDE SEQUENCE</scope>
</reference>
<evidence type="ECO:0000313" key="1">
    <source>
        <dbReference type="EMBL" id="SVA80677.1"/>
    </source>
</evidence>